<dbReference type="AlphaFoldDB" id="A0A9D1PJ57"/>
<evidence type="ECO:0000313" key="3">
    <source>
        <dbReference type="Proteomes" id="UP000886808"/>
    </source>
</evidence>
<feature type="domain" description="Replication-associated protein G2P N-terminal" evidence="1">
    <location>
        <begin position="89"/>
        <end position="203"/>
    </location>
</feature>
<name>A0A9D1PJ57_9FIRM</name>
<protein>
    <recommendedName>
        <fullName evidence="1">Replication-associated protein G2P N-terminal domain-containing protein</fullName>
    </recommendedName>
</protein>
<accession>A0A9D1PJ57</accession>
<dbReference type="InterPro" id="IPR022686">
    <property type="entry name" value="G2P_N"/>
</dbReference>
<reference evidence="2" key="1">
    <citation type="journal article" date="2021" name="PeerJ">
        <title>Extensive microbial diversity within the chicken gut microbiome revealed by metagenomics and culture.</title>
        <authorList>
            <person name="Gilroy R."/>
            <person name="Ravi A."/>
            <person name="Getino M."/>
            <person name="Pursley I."/>
            <person name="Horton D.L."/>
            <person name="Alikhan N.F."/>
            <person name="Baker D."/>
            <person name="Gharbi K."/>
            <person name="Hall N."/>
            <person name="Watson M."/>
            <person name="Adriaenssens E.M."/>
            <person name="Foster-Nyarko E."/>
            <person name="Jarju S."/>
            <person name="Secka A."/>
            <person name="Antonio M."/>
            <person name="Oren A."/>
            <person name="Chaudhuri R.R."/>
            <person name="La Ragione R."/>
            <person name="Hildebrand F."/>
            <person name="Pallen M.J."/>
        </authorList>
    </citation>
    <scope>NUCLEOTIDE SEQUENCE</scope>
    <source>
        <strain evidence="2">CHK193-4272</strain>
    </source>
</reference>
<dbReference type="Pfam" id="PF05144">
    <property type="entry name" value="Phage_CRI"/>
    <property type="match status" value="1"/>
</dbReference>
<proteinExistence type="predicted"/>
<comment type="caution">
    <text evidence="2">The sequence shown here is derived from an EMBL/GenBank/DDBJ whole genome shotgun (WGS) entry which is preliminary data.</text>
</comment>
<sequence>MNTGIHTFSLCIKSSYSDIKNILQKNEYITMNKDKYLLNKLHCIIKYKKYGVEILLNQSYNRPSFITVIVNPSSLLAYEYRPTDLFKVDSKKTVKLLKQKLYSILKEIGINIKKANISLLRCDLTKDMYLPNYADIPFMLKVFQKSYVTDKRLKVDIKKHSWTIKNKSREFCVYNKTYELKKRHEVDISDNILRLELRLSPKSMPKKYKSKSWTDELFKLYADHNKLINSFICKIHQDFERVVSYDEAIQIIDGSKYRKKTKHQLKKIIKKASTCNSLADARKKCEIRKDKFIKLLDKFSEMGICAITKD</sequence>
<gene>
    <name evidence="2" type="ORF">H9746_09710</name>
</gene>
<reference evidence="2" key="2">
    <citation type="submission" date="2021-04" db="EMBL/GenBank/DDBJ databases">
        <authorList>
            <person name="Gilroy R."/>
        </authorList>
    </citation>
    <scope>NUCLEOTIDE SEQUENCE</scope>
    <source>
        <strain evidence="2">CHK193-4272</strain>
    </source>
</reference>
<evidence type="ECO:0000313" key="2">
    <source>
        <dbReference type="EMBL" id="HIV63093.1"/>
    </source>
</evidence>
<dbReference type="EMBL" id="DXIE01000057">
    <property type="protein sequence ID" value="HIV63093.1"/>
    <property type="molecule type" value="Genomic_DNA"/>
</dbReference>
<dbReference type="Proteomes" id="UP000886808">
    <property type="component" value="Unassembled WGS sequence"/>
</dbReference>
<evidence type="ECO:0000259" key="1">
    <source>
        <dbReference type="Pfam" id="PF05144"/>
    </source>
</evidence>
<dbReference type="GO" id="GO:0006260">
    <property type="term" value="P:DNA replication"/>
    <property type="evidence" value="ECO:0007669"/>
    <property type="project" value="InterPro"/>
</dbReference>
<organism evidence="2 3">
    <name type="scientific">Candidatus Butyricicoccus avistercoris</name>
    <dbReference type="NCBI Taxonomy" id="2838518"/>
    <lineage>
        <taxon>Bacteria</taxon>
        <taxon>Bacillati</taxon>
        <taxon>Bacillota</taxon>
        <taxon>Clostridia</taxon>
        <taxon>Eubacteriales</taxon>
        <taxon>Butyricicoccaceae</taxon>
        <taxon>Butyricicoccus</taxon>
    </lineage>
</organism>